<reference evidence="2" key="2">
    <citation type="journal article" date="2021" name="Microbiome">
        <title>Successional dynamics and alternative stable states in a saline activated sludge microbial community over 9 years.</title>
        <authorList>
            <person name="Wang Y."/>
            <person name="Ye J."/>
            <person name="Ju F."/>
            <person name="Liu L."/>
            <person name="Boyd J.A."/>
            <person name="Deng Y."/>
            <person name="Parks D.H."/>
            <person name="Jiang X."/>
            <person name="Yin X."/>
            <person name="Woodcroft B.J."/>
            <person name="Tyson G.W."/>
            <person name="Hugenholtz P."/>
            <person name="Polz M.F."/>
            <person name="Zhang T."/>
        </authorList>
    </citation>
    <scope>NUCLEOTIDE SEQUENCE</scope>
    <source>
        <strain evidence="2">HKST-UBA01</strain>
    </source>
</reference>
<dbReference type="AlphaFoldDB" id="A0A956RMT7"/>
<name>A0A956RMT7_UNCEI</name>
<dbReference type="InterPro" id="IPR003615">
    <property type="entry name" value="HNH_nuc"/>
</dbReference>
<organism evidence="2 3">
    <name type="scientific">Eiseniibacteriota bacterium</name>
    <dbReference type="NCBI Taxonomy" id="2212470"/>
    <lineage>
        <taxon>Bacteria</taxon>
        <taxon>Candidatus Eiseniibacteriota</taxon>
    </lineage>
</organism>
<proteinExistence type="predicted"/>
<dbReference type="InterPro" id="IPR002711">
    <property type="entry name" value="HNH"/>
</dbReference>
<dbReference type="Gene3D" id="1.10.30.50">
    <property type="match status" value="1"/>
</dbReference>
<evidence type="ECO:0000259" key="1">
    <source>
        <dbReference type="SMART" id="SM00507"/>
    </source>
</evidence>
<evidence type="ECO:0000313" key="2">
    <source>
        <dbReference type="EMBL" id="MCA9726388.1"/>
    </source>
</evidence>
<keyword evidence="2" id="KW-0255">Endonuclease</keyword>
<keyword evidence="2" id="KW-0378">Hydrolase</keyword>
<dbReference type="CDD" id="cd00085">
    <property type="entry name" value="HNHc"/>
    <property type="match status" value="1"/>
</dbReference>
<gene>
    <name evidence="2" type="ORF">KC729_01815</name>
</gene>
<dbReference type="SMART" id="SM00507">
    <property type="entry name" value="HNHc"/>
    <property type="match status" value="1"/>
</dbReference>
<sequence length="87" mass="9875">MKRPSVPLRVRDQVFVRDGFQCTFVGPEGRCPERRGLEIDHRDPVARGGTDDPANLRVLCRAHNQLMAERAFGAEFMRTRVAGERVP</sequence>
<protein>
    <submittedName>
        <fullName evidence="2">HNH endonuclease</fullName>
    </submittedName>
</protein>
<dbReference type="GO" id="GO:0008270">
    <property type="term" value="F:zinc ion binding"/>
    <property type="evidence" value="ECO:0007669"/>
    <property type="project" value="InterPro"/>
</dbReference>
<dbReference type="GO" id="GO:0003676">
    <property type="term" value="F:nucleic acid binding"/>
    <property type="evidence" value="ECO:0007669"/>
    <property type="project" value="InterPro"/>
</dbReference>
<accession>A0A956RMT7</accession>
<dbReference type="Pfam" id="PF01844">
    <property type="entry name" value="HNH"/>
    <property type="match status" value="1"/>
</dbReference>
<feature type="domain" description="HNH nuclease" evidence="1">
    <location>
        <begin position="9"/>
        <end position="65"/>
    </location>
</feature>
<evidence type="ECO:0000313" key="3">
    <source>
        <dbReference type="Proteomes" id="UP000697710"/>
    </source>
</evidence>
<keyword evidence="2" id="KW-0540">Nuclease</keyword>
<dbReference type="EMBL" id="JAGQHR010000026">
    <property type="protein sequence ID" value="MCA9726388.1"/>
    <property type="molecule type" value="Genomic_DNA"/>
</dbReference>
<comment type="caution">
    <text evidence="2">The sequence shown here is derived from an EMBL/GenBank/DDBJ whole genome shotgun (WGS) entry which is preliminary data.</text>
</comment>
<reference evidence="2" key="1">
    <citation type="submission" date="2020-04" db="EMBL/GenBank/DDBJ databases">
        <authorList>
            <person name="Zhang T."/>
        </authorList>
    </citation>
    <scope>NUCLEOTIDE SEQUENCE</scope>
    <source>
        <strain evidence="2">HKST-UBA01</strain>
    </source>
</reference>
<dbReference type="GO" id="GO:0004519">
    <property type="term" value="F:endonuclease activity"/>
    <property type="evidence" value="ECO:0007669"/>
    <property type="project" value="UniProtKB-KW"/>
</dbReference>
<dbReference type="Proteomes" id="UP000697710">
    <property type="component" value="Unassembled WGS sequence"/>
</dbReference>